<evidence type="ECO:0000256" key="1">
    <source>
        <dbReference type="SAM" id="MobiDB-lite"/>
    </source>
</evidence>
<name>A0A9W7XTL4_9FUNG</name>
<dbReference type="Proteomes" id="UP001149813">
    <property type="component" value="Unassembled WGS sequence"/>
</dbReference>
<evidence type="ECO:0000313" key="3">
    <source>
        <dbReference type="Proteomes" id="UP001149813"/>
    </source>
</evidence>
<dbReference type="EMBL" id="JANBOJ010000891">
    <property type="protein sequence ID" value="KAJ1718458.1"/>
    <property type="molecule type" value="Genomic_DNA"/>
</dbReference>
<gene>
    <name evidence="2" type="ORF">LPJ53_006507</name>
</gene>
<feature type="non-terminal residue" evidence="2">
    <location>
        <position position="1"/>
    </location>
</feature>
<protein>
    <submittedName>
        <fullName evidence="2">Uncharacterized protein</fullName>
    </submittedName>
</protein>
<evidence type="ECO:0000313" key="2">
    <source>
        <dbReference type="EMBL" id="KAJ1718458.1"/>
    </source>
</evidence>
<accession>A0A9W7XTL4</accession>
<feature type="region of interest" description="Disordered" evidence="1">
    <location>
        <begin position="1"/>
        <end position="50"/>
    </location>
</feature>
<reference evidence="2" key="1">
    <citation type="submission" date="2022-07" db="EMBL/GenBank/DDBJ databases">
        <title>Phylogenomic reconstructions and comparative analyses of Kickxellomycotina fungi.</title>
        <authorList>
            <person name="Reynolds N.K."/>
            <person name="Stajich J.E."/>
            <person name="Barry K."/>
            <person name="Grigoriev I.V."/>
            <person name="Crous P."/>
            <person name="Smith M.E."/>
        </authorList>
    </citation>
    <scope>NUCLEOTIDE SEQUENCE</scope>
    <source>
        <strain evidence="2">NBRC 32514</strain>
    </source>
</reference>
<feature type="compositionally biased region" description="Polar residues" evidence="1">
    <location>
        <begin position="24"/>
        <end position="34"/>
    </location>
</feature>
<organism evidence="2 3">
    <name type="scientific">Coemansia erecta</name>
    <dbReference type="NCBI Taxonomy" id="147472"/>
    <lineage>
        <taxon>Eukaryota</taxon>
        <taxon>Fungi</taxon>
        <taxon>Fungi incertae sedis</taxon>
        <taxon>Zoopagomycota</taxon>
        <taxon>Kickxellomycotina</taxon>
        <taxon>Kickxellomycetes</taxon>
        <taxon>Kickxellales</taxon>
        <taxon>Kickxellaceae</taxon>
        <taxon>Coemansia</taxon>
    </lineage>
</organism>
<proteinExistence type="predicted"/>
<sequence length="169" mass="18274">PPTSIHVPVAPRSGPKTTPHKTRTGTSGSIQSRGLSEAQRDELQKQNAKGIAEKYAHRDISEVLRVARPTADKGTAAVAASEDIADMLERLLVEDVLPYNSGLSKTELLPLVDGISEWTRVATSVSTEKPLYDYFASFVLFVAHCLKSMADSDGLNVARLVLPSLKADF</sequence>
<dbReference type="AlphaFoldDB" id="A0A9W7XTL4"/>
<comment type="caution">
    <text evidence="2">The sequence shown here is derived from an EMBL/GenBank/DDBJ whole genome shotgun (WGS) entry which is preliminary data.</text>
</comment>
<keyword evidence="3" id="KW-1185">Reference proteome</keyword>